<dbReference type="InterPro" id="IPR051604">
    <property type="entry name" value="Ergot_Alk_Oxidoreductase"/>
</dbReference>
<proteinExistence type="predicted"/>
<dbReference type="Pfam" id="PF13460">
    <property type="entry name" value="NAD_binding_10"/>
    <property type="match status" value="1"/>
</dbReference>
<accession>A0A6P1DAP9</accession>
<dbReference type="SUPFAM" id="SSF51735">
    <property type="entry name" value="NAD(P)-binding Rossmann-fold domains"/>
    <property type="match status" value="1"/>
</dbReference>
<evidence type="ECO:0000313" key="2">
    <source>
        <dbReference type="EMBL" id="NEW45940.1"/>
    </source>
</evidence>
<dbReference type="InterPro" id="IPR016040">
    <property type="entry name" value="NAD(P)-bd_dom"/>
</dbReference>
<name>A0A6P1DAP9_9NOCA</name>
<evidence type="ECO:0000313" key="5">
    <source>
        <dbReference type="Proteomes" id="UP000470876"/>
    </source>
</evidence>
<dbReference type="Proteomes" id="UP000470876">
    <property type="component" value="Unassembled WGS sequence"/>
</dbReference>
<protein>
    <submittedName>
        <fullName evidence="2">NAD(P)H-binding protein</fullName>
    </submittedName>
</protein>
<dbReference type="EMBL" id="JAAGUX010000010">
    <property type="protein sequence ID" value="NEW55710.1"/>
    <property type="molecule type" value="Genomic_DNA"/>
</dbReference>
<feature type="domain" description="NAD(P)-binding" evidence="1">
    <location>
        <begin position="6"/>
        <end position="175"/>
    </location>
</feature>
<dbReference type="InterPro" id="IPR036291">
    <property type="entry name" value="NAD(P)-bd_dom_sf"/>
</dbReference>
<evidence type="ECO:0000313" key="3">
    <source>
        <dbReference type="EMBL" id="NEW55710.1"/>
    </source>
</evidence>
<sequence length="276" mass="29688">MILVTGASGKVGREAVEQLHKAGVDVRALVRRPESAGLPAGVEVVRGDLSDPGSLDGALEGVHGVFLVWPTLDADAAAPAVVRLLAERARHVVYLSAMGADEQVGGVAGSHGYLERLIDDTGVGRTFVRAGGFAGNDLGWAESIRTEGVVREHFDEWRRSVIHERDIAAVGVQALLEGRTGTVYEVTGPELLTAPQRAEIIADVIGVPVRFEKMPREEMRAGMSAWMPVDEVDNVLREMDEKTALPEPVLSTVAEVTGAPARTYREWVADHVADFR</sequence>
<evidence type="ECO:0000313" key="4">
    <source>
        <dbReference type="Proteomes" id="UP000468928"/>
    </source>
</evidence>
<dbReference type="AlphaFoldDB" id="A0A6P1DAP9"/>
<evidence type="ECO:0000259" key="1">
    <source>
        <dbReference type="Pfam" id="PF13460"/>
    </source>
</evidence>
<organism evidence="2 4">
    <name type="scientific">Nocardia cyriacigeorgica</name>
    <dbReference type="NCBI Taxonomy" id="135487"/>
    <lineage>
        <taxon>Bacteria</taxon>
        <taxon>Bacillati</taxon>
        <taxon>Actinomycetota</taxon>
        <taxon>Actinomycetes</taxon>
        <taxon>Mycobacteriales</taxon>
        <taxon>Nocardiaceae</taxon>
        <taxon>Nocardia</taxon>
    </lineage>
</organism>
<reference evidence="4 5" key="1">
    <citation type="submission" date="2020-01" db="EMBL/GenBank/DDBJ databases">
        <title>Genetics and antimicrobial susceptibilities of Nocardia species isolated from the soil; a comparison with species isolated from humans.</title>
        <authorList>
            <person name="Carrasco G."/>
            <person name="Monzon S."/>
            <person name="Sansegundo M."/>
            <person name="Garcia E."/>
            <person name="Garrido N."/>
            <person name="Medina M.J."/>
            <person name="Villalon P."/>
            <person name="Ramirez-Arocha A.C."/>
            <person name="Jimenez P."/>
            <person name="Cuesta I."/>
            <person name="Valdezate S."/>
        </authorList>
    </citation>
    <scope>NUCLEOTIDE SEQUENCE [LARGE SCALE GENOMIC DNA]</scope>
    <source>
        <strain evidence="2 4">CNM20110639</strain>
        <strain evidence="3 5">CNM20110649</strain>
    </source>
</reference>
<keyword evidence="5" id="KW-1185">Reference proteome</keyword>
<dbReference type="RefSeq" id="WP_163829431.1">
    <property type="nucleotide sequence ID" value="NZ_JAAGUX010000010.1"/>
</dbReference>
<dbReference type="Gene3D" id="3.40.50.720">
    <property type="entry name" value="NAD(P)-binding Rossmann-like Domain"/>
    <property type="match status" value="1"/>
</dbReference>
<gene>
    <name evidence="2" type="ORF">GV789_16010</name>
    <name evidence="3" type="ORF">GV794_08600</name>
</gene>
<dbReference type="PANTHER" id="PTHR43162">
    <property type="match status" value="1"/>
</dbReference>
<dbReference type="Gene3D" id="3.90.25.10">
    <property type="entry name" value="UDP-galactose 4-epimerase, domain 1"/>
    <property type="match status" value="1"/>
</dbReference>
<comment type="caution">
    <text evidence="2">The sequence shown here is derived from an EMBL/GenBank/DDBJ whole genome shotgun (WGS) entry which is preliminary data.</text>
</comment>
<dbReference type="EMBL" id="JAAGUZ010000039">
    <property type="protein sequence ID" value="NEW45940.1"/>
    <property type="molecule type" value="Genomic_DNA"/>
</dbReference>
<dbReference type="PANTHER" id="PTHR43162:SF1">
    <property type="entry name" value="PRESTALK A DIFFERENTIATION PROTEIN A"/>
    <property type="match status" value="1"/>
</dbReference>
<dbReference type="Proteomes" id="UP000468928">
    <property type="component" value="Unassembled WGS sequence"/>
</dbReference>